<keyword evidence="2" id="KW-1185">Reference proteome</keyword>
<organism evidence="1 2">
    <name type="scientific">Pristionchus pacificus</name>
    <name type="common">Parasitic nematode worm</name>
    <dbReference type="NCBI Taxonomy" id="54126"/>
    <lineage>
        <taxon>Eukaryota</taxon>
        <taxon>Metazoa</taxon>
        <taxon>Ecdysozoa</taxon>
        <taxon>Nematoda</taxon>
        <taxon>Chromadorea</taxon>
        <taxon>Rhabditida</taxon>
        <taxon>Rhabditina</taxon>
        <taxon>Diplogasteromorpha</taxon>
        <taxon>Diplogasteroidea</taxon>
        <taxon>Neodiplogasteridae</taxon>
        <taxon>Pristionchus</taxon>
    </lineage>
</organism>
<reference evidence="1" key="2">
    <citation type="submission" date="2022-06" db="UniProtKB">
        <authorList>
            <consortium name="EnsemblMetazoa"/>
        </authorList>
    </citation>
    <scope>IDENTIFICATION</scope>
    <source>
        <strain evidence="1">PS312</strain>
    </source>
</reference>
<proteinExistence type="predicted"/>
<gene>
    <name evidence="1" type="primary">WBGene00273672</name>
</gene>
<dbReference type="EnsemblMetazoa" id="PPA35303.1">
    <property type="protein sequence ID" value="PPA35303.1"/>
    <property type="gene ID" value="WBGene00273672"/>
</dbReference>
<dbReference type="AlphaFoldDB" id="A0A2A6B6U9"/>
<evidence type="ECO:0000313" key="2">
    <source>
        <dbReference type="Proteomes" id="UP000005239"/>
    </source>
</evidence>
<name>A0A2A6B6U9_PRIPA</name>
<accession>A0A8R1YSH5</accession>
<sequence>MVKYYFPENVHEEALSLCFGVTIEDEYNPRRTRVYRAKDESIQGFPEYTIKFEHIKRNFDRQASFPDSNLIKFNH</sequence>
<dbReference type="Proteomes" id="UP000005239">
    <property type="component" value="Unassembled WGS sequence"/>
</dbReference>
<reference evidence="2" key="1">
    <citation type="journal article" date="2008" name="Nat. Genet.">
        <title>The Pristionchus pacificus genome provides a unique perspective on nematode lifestyle and parasitism.</title>
        <authorList>
            <person name="Dieterich C."/>
            <person name="Clifton S.W."/>
            <person name="Schuster L.N."/>
            <person name="Chinwalla A."/>
            <person name="Delehaunty K."/>
            <person name="Dinkelacker I."/>
            <person name="Fulton L."/>
            <person name="Fulton R."/>
            <person name="Godfrey J."/>
            <person name="Minx P."/>
            <person name="Mitreva M."/>
            <person name="Roeseler W."/>
            <person name="Tian H."/>
            <person name="Witte H."/>
            <person name="Yang S.P."/>
            <person name="Wilson R.K."/>
            <person name="Sommer R.J."/>
        </authorList>
    </citation>
    <scope>NUCLEOTIDE SEQUENCE [LARGE SCALE GENOMIC DNA]</scope>
    <source>
        <strain evidence="2">PS312</strain>
    </source>
</reference>
<accession>A0A2A6B6U9</accession>
<protein>
    <submittedName>
        <fullName evidence="1">Uncharacterized protein</fullName>
    </submittedName>
</protein>
<evidence type="ECO:0000313" key="1">
    <source>
        <dbReference type="EnsemblMetazoa" id="PPA35303.1"/>
    </source>
</evidence>